<evidence type="ECO:0000313" key="4">
    <source>
        <dbReference type="EMBL" id="GAA4209843.1"/>
    </source>
</evidence>
<dbReference type="InterPro" id="IPR007184">
    <property type="entry name" value="Mannoside_phosphorylase"/>
</dbReference>
<dbReference type="GO" id="GO:0016787">
    <property type="term" value="F:hydrolase activity"/>
    <property type="evidence" value="ECO:0007669"/>
    <property type="project" value="UniProtKB-KW"/>
</dbReference>
<evidence type="ECO:0000256" key="2">
    <source>
        <dbReference type="ARBA" id="ARBA00022679"/>
    </source>
</evidence>
<comment type="similarity">
    <text evidence="3">Belongs to the glycosyl hydrolase 130 family.</text>
</comment>
<evidence type="ECO:0000256" key="1">
    <source>
        <dbReference type="ARBA" id="ARBA00022676"/>
    </source>
</evidence>
<keyword evidence="2" id="KW-0808">Transferase</keyword>
<accession>A0ABP8BLN2</accession>
<name>A0ABP8BLN2_9SPHI</name>
<dbReference type="RefSeq" id="WP_344852813.1">
    <property type="nucleotide sequence ID" value="NZ_BAABBY010000009.1"/>
</dbReference>
<gene>
    <name evidence="4" type="ORF">GCM10022289_36070</name>
</gene>
<dbReference type="Gene3D" id="2.115.10.20">
    <property type="entry name" value="Glycosyl hydrolase domain, family 43"/>
    <property type="match status" value="1"/>
</dbReference>
<dbReference type="PIRSF" id="PIRSF016202">
    <property type="entry name" value="PH1107"/>
    <property type="match status" value="1"/>
</dbReference>
<dbReference type="EMBL" id="BAABBY010000009">
    <property type="protein sequence ID" value="GAA4209843.1"/>
    <property type="molecule type" value="Genomic_DNA"/>
</dbReference>
<dbReference type="CDD" id="cd18612">
    <property type="entry name" value="GH130_Lin0857-like"/>
    <property type="match status" value="1"/>
</dbReference>
<dbReference type="Proteomes" id="UP001501772">
    <property type="component" value="Unassembled WGS sequence"/>
</dbReference>
<keyword evidence="5" id="KW-1185">Reference proteome</keyword>
<evidence type="ECO:0000313" key="5">
    <source>
        <dbReference type="Proteomes" id="UP001501772"/>
    </source>
</evidence>
<evidence type="ECO:0000256" key="3">
    <source>
        <dbReference type="ARBA" id="ARBA00024356"/>
    </source>
</evidence>
<dbReference type="InterPro" id="IPR023296">
    <property type="entry name" value="Glyco_hydro_beta-prop_sf"/>
</dbReference>
<dbReference type="Pfam" id="PF04041">
    <property type="entry name" value="Glyco_hydro_130"/>
    <property type="match status" value="1"/>
</dbReference>
<dbReference type="PANTHER" id="PTHR34106">
    <property type="entry name" value="GLYCOSIDASE"/>
    <property type="match status" value="1"/>
</dbReference>
<sequence>MPDIARRFPENPILCPKDLIPSRAGLEIVCLLNPGVFTFEGKTWLLIRVAERPEQKEGVISFPVLTENGIDIIAIAENHPGLDATDPRVINYKGADYLTTLSHLRLVCSDDGINFYQPEGYPLLQGEGEDEAFGIEDCRVALIDDTYYLTFTAVSGHGVGVGMRSTKDWKNFENHGMIIPPHNKDCAIFEERINGKFYALHRPSSVALGGNYIWLAESPDGIHWGNHKCIIKTRSGLWDSARVGAGAASIKTEAGWLEIYHGANEKHQYCLGAFLMDLNDPSKVLARTEEPIMVPKEDYELHGFFGEVVFTNGHVVNGDELIIYYGAADEFVCGAKFSLKEILGALVYF</sequence>
<reference evidence="5" key="1">
    <citation type="journal article" date="2019" name="Int. J. Syst. Evol. Microbiol.">
        <title>The Global Catalogue of Microorganisms (GCM) 10K type strain sequencing project: providing services to taxonomists for standard genome sequencing and annotation.</title>
        <authorList>
            <consortium name="The Broad Institute Genomics Platform"/>
            <consortium name="The Broad Institute Genome Sequencing Center for Infectious Disease"/>
            <person name="Wu L."/>
            <person name="Ma J."/>
        </authorList>
    </citation>
    <scope>NUCLEOTIDE SEQUENCE [LARGE SCALE GENOMIC DNA]</scope>
    <source>
        <strain evidence="5">JCM 17626</strain>
    </source>
</reference>
<proteinExistence type="inferred from homology"/>
<dbReference type="PANTHER" id="PTHR34106:SF5">
    <property type="entry name" value="GLYCOSIDASE"/>
    <property type="match status" value="1"/>
</dbReference>
<protein>
    <submittedName>
        <fullName evidence="4">Glycoside hydrolase family 130 protein</fullName>
    </submittedName>
</protein>
<organism evidence="4 5">
    <name type="scientific">Pedobacter jeongneungensis</name>
    <dbReference type="NCBI Taxonomy" id="947309"/>
    <lineage>
        <taxon>Bacteria</taxon>
        <taxon>Pseudomonadati</taxon>
        <taxon>Bacteroidota</taxon>
        <taxon>Sphingobacteriia</taxon>
        <taxon>Sphingobacteriales</taxon>
        <taxon>Sphingobacteriaceae</taxon>
        <taxon>Pedobacter</taxon>
    </lineage>
</organism>
<comment type="caution">
    <text evidence="4">The sequence shown here is derived from an EMBL/GenBank/DDBJ whole genome shotgun (WGS) entry which is preliminary data.</text>
</comment>
<keyword evidence="1" id="KW-0328">Glycosyltransferase</keyword>
<keyword evidence="4" id="KW-0378">Hydrolase</keyword>
<dbReference type="SUPFAM" id="SSF75005">
    <property type="entry name" value="Arabinanase/levansucrase/invertase"/>
    <property type="match status" value="1"/>
</dbReference>